<keyword evidence="3 5" id="KW-1133">Transmembrane helix</keyword>
<evidence type="ECO:0000259" key="6">
    <source>
        <dbReference type="Pfam" id="PF08016"/>
    </source>
</evidence>
<gene>
    <name evidence="7" type="ORF">TTHERM_000933398</name>
</gene>
<dbReference type="GO" id="GO:0005262">
    <property type="term" value="F:calcium channel activity"/>
    <property type="evidence" value="ECO:0007669"/>
    <property type="project" value="TreeGrafter"/>
</dbReference>
<dbReference type="STRING" id="312017.W7XI08"/>
<dbReference type="KEGG" id="tet:TTHERM_000933398"/>
<evidence type="ECO:0000256" key="2">
    <source>
        <dbReference type="ARBA" id="ARBA00022692"/>
    </source>
</evidence>
<proteinExistence type="predicted"/>
<feature type="transmembrane region" description="Helical" evidence="5">
    <location>
        <begin position="1156"/>
        <end position="1179"/>
    </location>
</feature>
<dbReference type="Proteomes" id="UP000009168">
    <property type="component" value="Unassembled WGS sequence"/>
</dbReference>
<feature type="transmembrane region" description="Helical" evidence="5">
    <location>
        <begin position="1191"/>
        <end position="1218"/>
    </location>
</feature>
<name>W7XI08_TETTS</name>
<evidence type="ECO:0000256" key="1">
    <source>
        <dbReference type="ARBA" id="ARBA00004141"/>
    </source>
</evidence>
<evidence type="ECO:0000313" key="8">
    <source>
        <dbReference type="Proteomes" id="UP000009168"/>
    </source>
</evidence>
<dbReference type="RefSeq" id="XP_012654602.1">
    <property type="nucleotide sequence ID" value="XM_012799148.1"/>
</dbReference>
<accession>W7XI08</accession>
<dbReference type="PANTHER" id="PTHR10877:SF150">
    <property type="entry name" value="REJ DOMAIN-CONTAINING PROTEIN"/>
    <property type="match status" value="1"/>
</dbReference>
<dbReference type="InParanoid" id="W7XI08"/>
<comment type="subcellular location">
    <subcellularLocation>
        <location evidence="1">Membrane</location>
        <topology evidence="1">Multi-pass membrane protein</topology>
    </subcellularLocation>
</comment>
<keyword evidence="4 5" id="KW-0472">Membrane</keyword>
<feature type="transmembrane region" description="Helical" evidence="5">
    <location>
        <begin position="1045"/>
        <end position="1066"/>
    </location>
</feature>
<dbReference type="PANTHER" id="PTHR10877">
    <property type="entry name" value="POLYCYSTIN FAMILY MEMBER"/>
    <property type="match status" value="1"/>
</dbReference>
<dbReference type="GO" id="GO:0016020">
    <property type="term" value="C:membrane"/>
    <property type="evidence" value="ECO:0007669"/>
    <property type="project" value="UniProtKB-SubCell"/>
</dbReference>
<feature type="transmembrane region" description="Helical" evidence="5">
    <location>
        <begin position="1005"/>
        <end position="1025"/>
    </location>
</feature>
<evidence type="ECO:0000256" key="5">
    <source>
        <dbReference type="SAM" id="Phobius"/>
    </source>
</evidence>
<feature type="transmembrane region" description="Helical" evidence="5">
    <location>
        <begin position="814"/>
        <end position="832"/>
    </location>
</feature>
<dbReference type="Pfam" id="PF08016">
    <property type="entry name" value="PKD_channel"/>
    <property type="match status" value="1"/>
</dbReference>
<protein>
    <submittedName>
        <fullName evidence="7">Transmembrane protein, putative</fullName>
    </submittedName>
</protein>
<evidence type="ECO:0000256" key="3">
    <source>
        <dbReference type="ARBA" id="ARBA00022989"/>
    </source>
</evidence>
<keyword evidence="2 5" id="KW-0812">Transmembrane</keyword>
<feature type="domain" description="Polycystin cation channel PKD1/PKD2" evidence="6">
    <location>
        <begin position="964"/>
        <end position="1130"/>
    </location>
</feature>
<evidence type="ECO:0000256" key="4">
    <source>
        <dbReference type="ARBA" id="ARBA00023136"/>
    </source>
</evidence>
<evidence type="ECO:0000313" key="7">
    <source>
        <dbReference type="EMBL" id="EWS72874.1"/>
    </source>
</evidence>
<keyword evidence="8" id="KW-1185">Reference proteome</keyword>
<feature type="transmembrane region" description="Helical" evidence="5">
    <location>
        <begin position="1103"/>
        <end position="1124"/>
    </location>
</feature>
<organism evidence="7 8">
    <name type="scientific">Tetrahymena thermophila (strain SB210)</name>
    <dbReference type="NCBI Taxonomy" id="312017"/>
    <lineage>
        <taxon>Eukaryota</taxon>
        <taxon>Sar</taxon>
        <taxon>Alveolata</taxon>
        <taxon>Ciliophora</taxon>
        <taxon>Intramacronucleata</taxon>
        <taxon>Oligohymenophorea</taxon>
        <taxon>Hymenostomatida</taxon>
        <taxon>Tetrahymenina</taxon>
        <taxon>Tetrahymenidae</taxon>
        <taxon>Tetrahymena</taxon>
    </lineage>
</organism>
<dbReference type="InterPro" id="IPR013122">
    <property type="entry name" value="PKD1_2_channel"/>
</dbReference>
<reference evidence="8" key="1">
    <citation type="journal article" date="2006" name="PLoS Biol.">
        <title>Macronuclear genome sequence of the ciliate Tetrahymena thermophila, a model eukaryote.</title>
        <authorList>
            <person name="Eisen J.A."/>
            <person name="Coyne R.S."/>
            <person name="Wu M."/>
            <person name="Wu D."/>
            <person name="Thiagarajan M."/>
            <person name="Wortman J.R."/>
            <person name="Badger J.H."/>
            <person name="Ren Q."/>
            <person name="Amedeo P."/>
            <person name="Jones K.M."/>
            <person name="Tallon L.J."/>
            <person name="Delcher A.L."/>
            <person name="Salzberg S.L."/>
            <person name="Silva J.C."/>
            <person name="Haas B.J."/>
            <person name="Majoros W.H."/>
            <person name="Farzad M."/>
            <person name="Carlton J.M."/>
            <person name="Smith R.K. Jr."/>
            <person name="Garg J."/>
            <person name="Pearlman R.E."/>
            <person name="Karrer K.M."/>
            <person name="Sun L."/>
            <person name="Manning G."/>
            <person name="Elde N.C."/>
            <person name="Turkewitz A.P."/>
            <person name="Asai D.J."/>
            <person name="Wilkes D.E."/>
            <person name="Wang Y."/>
            <person name="Cai H."/>
            <person name="Collins K."/>
            <person name="Stewart B.A."/>
            <person name="Lee S.R."/>
            <person name="Wilamowska K."/>
            <person name="Weinberg Z."/>
            <person name="Ruzzo W.L."/>
            <person name="Wloga D."/>
            <person name="Gaertig J."/>
            <person name="Frankel J."/>
            <person name="Tsao C.-C."/>
            <person name="Gorovsky M.A."/>
            <person name="Keeling P.J."/>
            <person name="Waller R.F."/>
            <person name="Patron N.J."/>
            <person name="Cherry J.M."/>
            <person name="Stover N.A."/>
            <person name="Krieger C.J."/>
            <person name="del Toro C."/>
            <person name="Ryder H.F."/>
            <person name="Williamson S.C."/>
            <person name="Barbeau R.A."/>
            <person name="Hamilton E.P."/>
            <person name="Orias E."/>
        </authorList>
    </citation>
    <scope>NUCLEOTIDE SEQUENCE [LARGE SCALE GENOMIC DNA]</scope>
    <source>
        <strain evidence="8">SB210</strain>
    </source>
</reference>
<dbReference type="GO" id="GO:0050982">
    <property type="term" value="P:detection of mechanical stimulus"/>
    <property type="evidence" value="ECO:0007669"/>
    <property type="project" value="TreeGrafter"/>
</dbReference>
<dbReference type="GeneID" id="24441137"/>
<dbReference type="EMBL" id="GG662564">
    <property type="protein sequence ID" value="EWS72874.1"/>
    <property type="molecule type" value="Genomic_DNA"/>
</dbReference>
<sequence>MQPHRSLQNQENILAQKPRGDEIECNIQESNNQIYRNMKTIRRENINIDNHNSQKNEKQEIEQQKEYKIAKELLGIQDEKVDENKKKYNIEMQYLIPIFMFGLSQYTLNENQNASNIQEKAFKKQEEFNNFENDLTQNNQNPTKEQQNQDELIDNIGLNGKFIGIKQKLSQHQEANQNQIKREDINNLIVEQEVQNLDQNTKSQAMNENLQHKIGQIEDFAKKYGNLLDQGASSNMELIQQMCEKGISDLKVLGTIYLMLICLLTQFNMNQLAQNLYFKFQKDIMQVQNDSQMFDMDIYSFIEKNINSVIYLNELIILALRFQEFIPLLNIFLLVFQVRIHIIRDQIISAMSKKSLSSLEIIIGNYKKRVPKKKSKRIAGNQKIKKAMEQVTSYYVQKGSIENEHELLLFIISEGFHQISVELLMYFVETKLIPPQLFITKKVIKQSLINMNIAMFSKAFLFRQKWVKSLFLTEKIFLHICQLIRCNETFAEGLYLMKKISQKKQRSSAPLWYTENIIELFEEVAQKQSQFYMLQIYTLNPVISAIIISKILYKLSLNKNPLQIQLSRLSDHFKNLAIQFRDQITDERQMKMTLFKIIFPSDKSLVQICKSKIIYTYYNEFLQQDLVLKLLFEKYESSNHYDMNLLSSSTSFNYLFNFKKIKVPYLHYQQKFEKIETNIKQPSAPLIKFNINQNDLDQVQEDKQFFGHLLQQKVKSNQQEILKLKSLNNNQDPNELIKQYKAAFQKKEFNNKQPSEKYEKKKKSSQNIQFNTKRTLNIFKEIVPISFKYVSKLNHFYQYNIYIKSLKIRSYLEMILYFAIFNYSLSTFFQILDLSNVYLQLNPEFVNLLFNCPSKSLQAEIAVAMQTYVPRFTIEEIQQYQSTNLSLFCSMLIELTTGNIQKYMNDWQDDCVLFVGKNQQVTTIVDNFNRSIYFIYLIPVGFILKVIHSQIIQRRYKYDITEYIDIFLVYLCIQHYFINSNIEKIQNSQDCNYLSYSSISNNLQALVYVLTLILVCLFGKVIQFLSRNEKLGILIKIINLTFRQVFSVLFIFSLDILAFASLLYLLSSYRLDIYDSFANSIRTLIATTLGTFDYNNMDLAESIIQTVFLFTSNVIMINLLIAILTTTYSQITQRSSVEYALILFEEYFIGKFDKNYSLLIAFPPPFNLFQLLFSWVLFFQKLVNINQVFQMIGYTLLLLIVYAVFISINVILVPLAWFKMIFTIIKHEYQSMILNLVLIKKQFNIQNSCFQSKAYCIISQTLVLIFKLLQWIIFGLPYLLFHAIFTDSIIFIKSAYSSNNNKYKYNKNLLNSPLPQRCYYLLKCQPQIIDYRFKSESNIQHFQLFQNYLKFKFLLNAAENERKNIDGKPQKLLQNYFLKVVKNLLRRKNLMNKFNKEFNQEYQNRQHALSDTIQNEHTDPSFLAIMRTKQIYLSTEFWQKKKVTTLRQQNFYNLAINPSIKHTLEVQQSLIKKVQSQNQHISQIRSIQNQMSNIQGVQHSNQNSFNKIPNTINKQQTQRQKLHTLYEQIEVE</sequence>
<dbReference type="InterPro" id="IPR051223">
    <property type="entry name" value="Polycystin"/>
</dbReference>
<feature type="transmembrane region" description="Helical" evidence="5">
    <location>
        <begin position="931"/>
        <end position="948"/>
    </location>
</feature>